<dbReference type="PANTHER" id="PTHR43537">
    <property type="entry name" value="TRANSCRIPTIONAL REGULATOR, GNTR FAMILY"/>
    <property type="match status" value="1"/>
</dbReference>
<dbReference type="Pfam" id="PF00392">
    <property type="entry name" value="GntR"/>
    <property type="match status" value="1"/>
</dbReference>
<reference evidence="6" key="2">
    <citation type="submission" date="2015-04" db="EMBL/GenBank/DDBJ databases">
        <title>A butyrogenic pathway from the amino acid lysine in a human gut commensal.</title>
        <authorList>
            <person name="de Vos W.M."/>
            <person name="Bui N.T.P."/>
            <person name="Plugge C.M."/>
            <person name="Ritari J."/>
        </authorList>
    </citation>
    <scope>NUCLEOTIDE SEQUENCE [LARGE SCALE GENOMIC DNA]</scope>
    <source>
        <strain evidence="6">AF211</strain>
    </source>
</reference>
<dbReference type="AlphaFoldDB" id="A0A0S2W008"/>
<proteinExistence type="predicted"/>
<dbReference type="InterPro" id="IPR036388">
    <property type="entry name" value="WH-like_DNA-bd_sf"/>
</dbReference>
<evidence type="ECO:0000259" key="4">
    <source>
        <dbReference type="PROSITE" id="PS50949"/>
    </source>
</evidence>
<evidence type="ECO:0000256" key="2">
    <source>
        <dbReference type="ARBA" id="ARBA00023125"/>
    </source>
</evidence>
<protein>
    <submittedName>
        <fullName evidence="5">Transcriptional regulator, GntRNA family</fullName>
    </submittedName>
</protein>
<dbReference type="SUPFAM" id="SSF48008">
    <property type="entry name" value="GntR ligand-binding domain-like"/>
    <property type="match status" value="1"/>
</dbReference>
<keyword evidence="2" id="KW-0238">DNA-binding</keyword>
<dbReference type="CDD" id="cd07377">
    <property type="entry name" value="WHTH_GntR"/>
    <property type="match status" value="1"/>
</dbReference>
<dbReference type="GO" id="GO:0003700">
    <property type="term" value="F:DNA-binding transcription factor activity"/>
    <property type="evidence" value="ECO:0007669"/>
    <property type="project" value="InterPro"/>
</dbReference>
<dbReference type="Gene3D" id="1.20.120.530">
    <property type="entry name" value="GntR ligand-binding domain-like"/>
    <property type="match status" value="1"/>
</dbReference>
<dbReference type="Gene3D" id="1.10.10.10">
    <property type="entry name" value="Winged helix-like DNA-binding domain superfamily/Winged helix DNA-binding domain"/>
    <property type="match status" value="1"/>
</dbReference>
<evidence type="ECO:0000256" key="1">
    <source>
        <dbReference type="ARBA" id="ARBA00023015"/>
    </source>
</evidence>
<keyword evidence="3" id="KW-0804">Transcription</keyword>
<dbReference type="RefSeq" id="WP_058116874.1">
    <property type="nucleotide sequence ID" value="NZ_CP011307.1"/>
</dbReference>
<dbReference type="InterPro" id="IPR036390">
    <property type="entry name" value="WH_DNA-bd_sf"/>
</dbReference>
<dbReference type="InterPro" id="IPR000524">
    <property type="entry name" value="Tscrpt_reg_HTH_GntR"/>
</dbReference>
<dbReference type="GO" id="GO:0003677">
    <property type="term" value="F:DNA binding"/>
    <property type="evidence" value="ECO:0007669"/>
    <property type="project" value="UniProtKB-KW"/>
</dbReference>
<dbReference type="InterPro" id="IPR008920">
    <property type="entry name" value="TF_FadR/GntR_C"/>
</dbReference>
<dbReference type="Pfam" id="PF07729">
    <property type="entry name" value="FCD"/>
    <property type="match status" value="1"/>
</dbReference>
<dbReference type="PANTHER" id="PTHR43537:SF24">
    <property type="entry name" value="GLUCONATE OPERON TRANSCRIPTIONAL REPRESSOR"/>
    <property type="match status" value="1"/>
</dbReference>
<dbReference type="InterPro" id="IPR011711">
    <property type="entry name" value="GntR_C"/>
</dbReference>
<keyword evidence="1" id="KW-0805">Transcription regulation</keyword>
<dbReference type="STRING" id="1297617.IB211_00293"/>
<dbReference type="Proteomes" id="UP000064844">
    <property type="component" value="Chromosome"/>
</dbReference>
<sequence length="215" mass="24551">MRAYKSKVDLVYENLLSGIENGVYEPGKRLVISQLAKDNESSEIPVREAIRRLESEGYVEIQANKGPYVKAFDPEKAITIFQIKGVLEGYASRLAIDYLTEADLDGLRELNTQMQACEEAGQNYSDLNQKFHLAIYQRLPQRELYDMICELWKKWGITRSVFSMAPSMIPGSIKDHEHIIQLLSEKDYDGVEQCVRAHKGKAGAVMSAYLRKRKE</sequence>
<evidence type="ECO:0000313" key="5">
    <source>
        <dbReference type="EMBL" id="ALP92689.1"/>
    </source>
</evidence>
<evidence type="ECO:0000256" key="3">
    <source>
        <dbReference type="ARBA" id="ARBA00023163"/>
    </source>
</evidence>
<dbReference type="eggNOG" id="COG1802">
    <property type="taxonomic scope" value="Bacteria"/>
</dbReference>
<dbReference type="SUPFAM" id="SSF46785">
    <property type="entry name" value="Winged helix' DNA-binding domain"/>
    <property type="match status" value="1"/>
</dbReference>
<feature type="domain" description="HTH gntR-type" evidence="4">
    <location>
        <begin position="5"/>
        <end position="72"/>
    </location>
</feature>
<accession>A0A0S2W008</accession>
<gene>
    <name evidence="5" type="ORF">IB211_00293</name>
</gene>
<reference evidence="5 6" key="1">
    <citation type="journal article" date="2015" name="Nat. Commun.">
        <title>Production of butyrate from lysine and the Amadori product fructoselysine by a human gut commensal.</title>
        <authorList>
            <person name="Bui T.P."/>
            <person name="Ritari J."/>
            <person name="Boeren S."/>
            <person name="de Waard P."/>
            <person name="Plugge C.M."/>
            <person name="de Vos W.M."/>
        </authorList>
    </citation>
    <scope>NUCLEOTIDE SEQUENCE [LARGE SCALE GENOMIC DNA]</scope>
    <source>
        <strain evidence="5 6">AF211</strain>
    </source>
</reference>
<name>A0A0S2W008_9FIRM</name>
<dbReference type="PROSITE" id="PS50949">
    <property type="entry name" value="HTH_GNTR"/>
    <property type="match status" value="1"/>
</dbReference>
<dbReference type="KEGG" id="ibu:IB211_00293"/>
<dbReference type="EMBL" id="CP011307">
    <property type="protein sequence ID" value="ALP92689.1"/>
    <property type="molecule type" value="Genomic_DNA"/>
</dbReference>
<dbReference type="SMART" id="SM00895">
    <property type="entry name" value="FCD"/>
    <property type="match status" value="1"/>
</dbReference>
<evidence type="ECO:0000313" key="6">
    <source>
        <dbReference type="Proteomes" id="UP000064844"/>
    </source>
</evidence>
<keyword evidence="6" id="KW-1185">Reference proteome</keyword>
<organism evidence="5 6">
    <name type="scientific">Intestinimonas butyriciproducens</name>
    <dbReference type="NCBI Taxonomy" id="1297617"/>
    <lineage>
        <taxon>Bacteria</taxon>
        <taxon>Bacillati</taxon>
        <taxon>Bacillota</taxon>
        <taxon>Clostridia</taxon>
        <taxon>Eubacteriales</taxon>
        <taxon>Intestinimonas</taxon>
    </lineage>
</organism>
<dbReference type="SMART" id="SM00345">
    <property type="entry name" value="HTH_GNTR"/>
    <property type="match status" value="1"/>
</dbReference>